<protein>
    <recommendedName>
        <fullName evidence="9">Imidazole glycerol phosphate synthase subunit HisF</fullName>
        <ecNumber evidence="9">4.3.2.10</ecNumber>
    </recommendedName>
    <alternativeName>
        <fullName evidence="9">IGP synthase cyclase subunit</fullName>
    </alternativeName>
    <alternativeName>
        <fullName evidence="9">IGP synthase subunit HisF</fullName>
    </alternativeName>
    <alternativeName>
        <fullName evidence="9">ImGP synthase subunit HisF</fullName>
        <shortName evidence="9">IGPS subunit HisF</shortName>
    </alternativeName>
</protein>
<dbReference type="Proteomes" id="UP000315995">
    <property type="component" value="Chromosome"/>
</dbReference>
<dbReference type="PANTHER" id="PTHR21235">
    <property type="entry name" value="IMIDAZOLE GLYCEROL PHOSPHATE SYNTHASE SUBUNIT HISF/H IGP SYNTHASE SUBUNIT HISF/H"/>
    <property type="match status" value="1"/>
</dbReference>
<evidence type="ECO:0000256" key="2">
    <source>
        <dbReference type="ARBA" id="ARBA00009667"/>
    </source>
</evidence>
<comment type="pathway">
    <text evidence="1 9">Amino-acid biosynthesis; L-histidine biosynthesis; L-histidine from 5-phospho-alpha-D-ribose 1-diphosphate: step 5/9.</text>
</comment>
<dbReference type="AlphaFoldDB" id="A0A4Y6Q2I4"/>
<dbReference type="InterPro" id="IPR006062">
    <property type="entry name" value="His_biosynth"/>
</dbReference>
<keyword evidence="6 9" id="KW-0456">Lyase</keyword>
<evidence type="ECO:0000256" key="8">
    <source>
        <dbReference type="ARBA" id="ARBA00047838"/>
    </source>
</evidence>
<dbReference type="HAMAP" id="MF_01013">
    <property type="entry name" value="HisF"/>
    <property type="match status" value="1"/>
</dbReference>
<comment type="subunit">
    <text evidence="3 9">Heterodimer of HisH and HisF.</text>
</comment>
<dbReference type="InterPro" id="IPR013785">
    <property type="entry name" value="Aldolase_TIM"/>
</dbReference>
<keyword evidence="12" id="KW-1185">Reference proteome</keyword>
<evidence type="ECO:0000256" key="3">
    <source>
        <dbReference type="ARBA" id="ARBA00011152"/>
    </source>
</evidence>
<comment type="similarity">
    <text evidence="2 9 10">Belongs to the HisA/HisF family.</text>
</comment>
<evidence type="ECO:0000256" key="10">
    <source>
        <dbReference type="RuleBase" id="RU003657"/>
    </source>
</evidence>
<sequence length="253" mass="26825">MLTVRIIPCLDVKHGRVVKGVKFQGLRDQGAPDELAAAYEGQGADEIVMLDVSATPEGRGTQLETVRKIRERLSIPLTVGGGVRELDDAEQLLNAGADKVSINTAAVRNPDIVDQMAERFGSQCTVIAVDAKGDGQGSWEVVVSGGRKPTGIDAIEWIGEVYRRGAGEILLTSWDRDGTREGYDLTLLEAASDAVPIPIIASGGADNPTHLAEAFDAGADAVLAASIFHEGDYTVAEVKEELAEAGFEVRQSI</sequence>
<dbReference type="Pfam" id="PF00977">
    <property type="entry name" value="His_biosynth"/>
    <property type="match status" value="1"/>
</dbReference>
<organism evidence="11 12">
    <name type="scientific">Persicimonas caeni</name>
    <dbReference type="NCBI Taxonomy" id="2292766"/>
    <lineage>
        <taxon>Bacteria</taxon>
        <taxon>Deltaproteobacteria</taxon>
        <taxon>Bradymonadales</taxon>
        <taxon>Bradymonadaceae</taxon>
        <taxon>Persicimonas</taxon>
    </lineage>
</organism>
<dbReference type="OrthoDB" id="9807749at2"/>
<evidence type="ECO:0000256" key="5">
    <source>
        <dbReference type="ARBA" id="ARBA00023102"/>
    </source>
</evidence>
<dbReference type="RefSeq" id="WP_141201196.1">
    <property type="nucleotide sequence ID" value="NZ_CP041186.1"/>
</dbReference>
<feature type="active site" evidence="9">
    <location>
        <position position="130"/>
    </location>
</feature>
<dbReference type="NCBIfam" id="TIGR00735">
    <property type="entry name" value="hisF"/>
    <property type="match status" value="1"/>
</dbReference>
<dbReference type="GO" id="GO:0016829">
    <property type="term" value="F:lyase activity"/>
    <property type="evidence" value="ECO:0007669"/>
    <property type="project" value="UniProtKB-KW"/>
</dbReference>
<name>A0A4Y6Q2I4_PERCE</name>
<comment type="catalytic activity">
    <reaction evidence="8 9">
        <text>5-[(5-phospho-1-deoxy-D-ribulos-1-ylimino)methylamino]-1-(5-phospho-beta-D-ribosyl)imidazole-4-carboxamide + L-glutamine = D-erythro-1-(imidazol-4-yl)glycerol 3-phosphate + 5-amino-1-(5-phospho-beta-D-ribosyl)imidazole-4-carboxamide + L-glutamate + H(+)</text>
        <dbReference type="Rhea" id="RHEA:24793"/>
        <dbReference type="ChEBI" id="CHEBI:15378"/>
        <dbReference type="ChEBI" id="CHEBI:29985"/>
        <dbReference type="ChEBI" id="CHEBI:58278"/>
        <dbReference type="ChEBI" id="CHEBI:58359"/>
        <dbReference type="ChEBI" id="CHEBI:58475"/>
        <dbReference type="ChEBI" id="CHEBI:58525"/>
        <dbReference type="EC" id="4.3.2.10"/>
    </reaction>
</comment>
<dbReference type="InterPro" id="IPR050064">
    <property type="entry name" value="IGPS_HisA/HisF"/>
</dbReference>
<evidence type="ECO:0000256" key="4">
    <source>
        <dbReference type="ARBA" id="ARBA00022605"/>
    </source>
</evidence>
<dbReference type="SUPFAM" id="SSF51366">
    <property type="entry name" value="Ribulose-phoshate binding barrel"/>
    <property type="match status" value="1"/>
</dbReference>
<dbReference type="PANTHER" id="PTHR21235:SF2">
    <property type="entry name" value="IMIDAZOLE GLYCEROL PHOSPHATE SYNTHASE HISHF"/>
    <property type="match status" value="1"/>
</dbReference>
<evidence type="ECO:0000256" key="9">
    <source>
        <dbReference type="HAMAP-Rule" id="MF_01013"/>
    </source>
</evidence>
<evidence type="ECO:0000313" key="12">
    <source>
        <dbReference type="Proteomes" id="UP000315995"/>
    </source>
</evidence>
<dbReference type="GO" id="GO:0005737">
    <property type="term" value="C:cytoplasm"/>
    <property type="evidence" value="ECO:0007669"/>
    <property type="project" value="UniProtKB-SubCell"/>
</dbReference>
<dbReference type="EC" id="4.3.2.10" evidence="9"/>
<keyword evidence="9" id="KW-0963">Cytoplasm</keyword>
<dbReference type="CDD" id="cd04731">
    <property type="entry name" value="HisF"/>
    <property type="match status" value="1"/>
</dbReference>
<keyword evidence="4 9" id="KW-0028">Amino-acid biosynthesis</keyword>
<dbReference type="EMBL" id="CP041186">
    <property type="protein sequence ID" value="QDG54752.1"/>
    <property type="molecule type" value="Genomic_DNA"/>
</dbReference>
<evidence type="ECO:0000313" key="11">
    <source>
        <dbReference type="EMBL" id="QDG54752.1"/>
    </source>
</evidence>
<comment type="subcellular location">
    <subcellularLocation>
        <location evidence="9">Cytoplasm</location>
    </subcellularLocation>
</comment>
<comment type="function">
    <text evidence="7 9">IGPS catalyzes the conversion of PRFAR and glutamine to IGP, AICAR and glutamate. The HisF subunit catalyzes the cyclization activity that produces IGP and AICAR from PRFAR using the ammonia provided by the HisH subunit.</text>
</comment>
<dbReference type="UniPathway" id="UPA00031">
    <property type="reaction ID" value="UER00010"/>
</dbReference>
<dbReference type="GO" id="GO:0000107">
    <property type="term" value="F:imidazoleglycerol-phosphate synthase activity"/>
    <property type="evidence" value="ECO:0007669"/>
    <property type="project" value="UniProtKB-UniRule"/>
</dbReference>
<accession>A0A4Y6Q2I4</accession>
<keyword evidence="5 9" id="KW-0368">Histidine biosynthesis</keyword>
<proteinExistence type="inferred from homology"/>
<feature type="active site" evidence="9">
    <location>
        <position position="11"/>
    </location>
</feature>
<evidence type="ECO:0000256" key="1">
    <source>
        <dbReference type="ARBA" id="ARBA00005091"/>
    </source>
</evidence>
<reference evidence="11 12" key="1">
    <citation type="submission" date="2019-06" db="EMBL/GenBank/DDBJ databases">
        <title>Persicimonas caeni gen. nov., sp. nov., a predatory bacterium isolated from solar saltern.</title>
        <authorList>
            <person name="Wang S."/>
        </authorList>
    </citation>
    <scope>NUCLEOTIDE SEQUENCE [LARGE SCALE GENOMIC DNA]</scope>
    <source>
        <strain evidence="11 12">YN101</strain>
    </source>
</reference>
<dbReference type="InterPro" id="IPR011060">
    <property type="entry name" value="RibuloseP-bd_barrel"/>
</dbReference>
<evidence type="ECO:0000256" key="7">
    <source>
        <dbReference type="ARBA" id="ARBA00025475"/>
    </source>
</evidence>
<dbReference type="GO" id="GO:0000105">
    <property type="term" value="P:L-histidine biosynthetic process"/>
    <property type="evidence" value="ECO:0007669"/>
    <property type="project" value="UniProtKB-UniRule"/>
</dbReference>
<accession>A0A5B8YH63</accession>
<dbReference type="InterPro" id="IPR004651">
    <property type="entry name" value="HisF"/>
</dbReference>
<dbReference type="Gene3D" id="3.20.20.70">
    <property type="entry name" value="Aldolase class I"/>
    <property type="match status" value="1"/>
</dbReference>
<evidence type="ECO:0000256" key="6">
    <source>
        <dbReference type="ARBA" id="ARBA00023239"/>
    </source>
</evidence>
<gene>
    <name evidence="9 11" type="primary">hisF</name>
    <name evidence="11" type="ORF">FIV42_29600</name>
</gene>